<evidence type="ECO:0000313" key="1">
    <source>
        <dbReference type="EMBL" id="MPM31260.1"/>
    </source>
</evidence>
<name>A0A644YRV9_9ZZZZ</name>
<protein>
    <submittedName>
        <fullName evidence="1">Uncharacterized protein</fullName>
    </submittedName>
</protein>
<dbReference type="EMBL" id="VSSQ01006021">
    <property type="protein sequence ID" value="MPM31260.1"/>
    <property type="molecule type" value="Genomic_DNA"/>
</dbReference>
<proteinExistence type="predicted"/>
<comment type="caution">
    <text evidence="1">The sequence shown here is derived from an EMBL/GenBank/DDBJ whole genome shotgun (WGS) entry which is preliminary data.</text>
</comment>
<gene>
    <name evidence="1" type="ORF">SDC9_77815</name>
</gene>
<accession>A0A644YRV9</accession>
<reference evidence="1" key="1">
    <citation type="submission" date="2019-08" db="EMBL/GenBank/DDBJ databases">
        <authorList>
            <person name="Kucharzyk K."/>
            <person name="Murdoch R.W."/>
            <person name="Higgins S."/>
            <person name="Loffler F."/>
        </authorList>
    </citation>
    <scope>NUCLEOTIDE SEQUENCE</scope>
</reference>
<sequence length="63" mass="7454">MKTNASKAGEYEVAWQEFDRNDRLVTKTKTFKTEEGRAKFIERISYKASFHCIYETRDPGSTW</sequence>
<dbReference type="AlphaFoldDB" id="A0A644YRV9"/>
<organism evidence="1">
    <name type="scientific">bioreactor metagenome</name>
    <dbReference type="NCBI Taxonomy" id="1076179"/>
    <lineage>
        <taxon>unclassified sequences</taxon>
        <taxon>metagenomes</taxon>
        <taxon>ecological metagenomes</taxon>
    </lineage>
</organism>